<keyword evidence="4" id="KW-1185">Reference proteome</keyword>
<proteinExistence type="predicted"/>
<dbReference type="PROSITE" id="PS51420">
    <property type="entry name" value="RHO"/>
    <property type="match status" value="1"/>
</dbReference>
<dbReference type="GeneID" id="106491277"/>
<dbReference type="SMART" id="SM00175">
    <property type="entry name" value="RAB"/>
    <property type="match status" value="1"/>
</dbReference>
<feature type="region of interest" description="Disordered" evidence="3">
    <location>
        <begin position="456"/>
        <end position="493"/>
    </location>
</feature>
<feature type="compositionally biased region" description="Pro residues" evidence="3">
    <location>
        <begin position="428"/>
        <end position="441"/>
    </location>
</feature>
<dbReference type="Gene3D" id="3.40.50.300">
    <property type="entry name" value="P-loop containing nucleotide triphosphate hydrolases"/>
    <property type="match status" value="1"/>
</dbReference>
<accession>A0ABM4FZ78</accession>
<dbReference type="InterPro" id="IPR027417">
    <property type="entry name" value="P-loop_NTPase"/>
</dbReference>
<organism evidence="4 5">
    <name type="scientific">Apteryx mantelli</name>
    <name type="common">North Island brown kiwi</name>
    <dbReference type="NCBI Taxonomy" id="2696672"/>
    <lineage>
        <taxon>Eukaryota</taxon>
        <taxon>Metazoa</taxon>
        <taxon>Chordata</taxon>
        <taxon>Craniata</taxon>
        <taxon>Vertebrata</taxon>
        <taxon>Euteleostomi</taxon>
        <taxon>Archelosauria</taxon>
        <taxon>Archosauria</taxon>
        <taxon>Dinosauria</taxon>
        <taxon>Saurischia</taxon>
        <taxon>Theropoda</taxon>
        <taxon>Coelurosauria</taxon>
        <taxon>Aves</taxon>
        <taxon>Palaeognathae</taxon>
        <taxon>Apterygiformes</taxon>
        <taxon>Apterygidae</taxon>
        <taxon>Apteryx</taxon>
    </lineage>
</organism>
<dbReference type="SMART" id="SM00173">
    <property type="entry name" value="RAS"/>
    <property type="match status" value="1"/>
</dbReference>
<evidence type="ECO:0000313" key="5">
    <source>
        <dbReference type="RefSeq" id="XP_067170257.1"/>
    </source>
</evidence>
<protein>
    <submittedName>
        <fullName evidence="5">GTPase RhebL1 isoform X1</fullName>
    </submittedName>
</protein>
<reference evidence="5" key="1">
    <citation type="submission" date="2025-08" db="UniProtKB">
        <authorList>
            <consortium name="RefSeq"/>
        </authorList>
    </citation>
    <scope>IDENTIFICATION</scope>
    <source>
        <tissue evidence="5">Blood</tissue>
    </source>
</reference>
<dbReference type="PROSITE" id="PS51419">
    <property type="entry name" value="RAB"/>
    <property type="match status" value="1"/>
</dbReference>
<keyword evidence="1" id="KW-0547">Nucleotide-binding</keyword>
<dbReference type="RefSeq" id="XP_067170257.1">
    <property type="nucleotide sequence ID" value="XM_067314156.1"/>
</dbReference>
<evidence type="ECO:0000256" key="2">
    <source>
        <dbReference type="ARBA" id="ARBA00023134"/>
    </source>
</evidence>
<dbReference type="SUPFAM" id="SSF52540">
    <property type="entry name" value="P-loop containing nucleoside triphosphate hydrolases"/>
    <property type="match status" value="1"/>
</dbReference>
<feature type="compositionally biased region" description="Low complexity" evidence="3">
    <location>
        <begin position="224"/>
        <end position="237"/>
    </location>
</feature>
<keyword evidence="2" id="KW-0342">GTP-binding</keyword>
<dbReference type="CDD" id="cd04137">
    <property type="entry name" value="RheB"/>
    <property type="match status" value="1"/>
</dbReference>
<dbReference type="Pfam" id="PF00071">
    <property type="entry name" value="Ras"/>
    <property type="match status" value="1"/>
</dbReference>
<dbReference type="PROSITE" id="PS51421">
    <property type="entry name" value="RAS"/>
    <property type="match status" value="1"/>
</dbReference>
<feature type="region of interest" description="Disordered" evidence="3">
    <location>
        <begin position="384"/>
        <end position="441"/>
    </location>
</feature>
<dbReference type="SMART" id="SM00174">
    <property type="entry name" value="RHO"/>
    <property type="match status" value="1"/>
</dbReference>
<gene>
    <name evidence="5" type="primary">RHEBL1</name>
</gene>
<dbReference type="Proteomes" id="UP001652627">
    <property type="component" value="Chromosome 33"/>
</dbReference>
<dbReference type="InterPro" id="IPR020849">
    <property type="entry name" value="Small_GTPase_Ras-type"/>
</dbReference>
<evidence type="ECO:0000313" key="4">
    <source>
        <dbReference type="Proteomes" id="UP001652627"/>
    </source>
</evidence>
<name>A0ABM4FZ78_9AVES</name>
<dbReference type="PRINTS" id="PR00449">
    <property type="entry name" value="RASTRNSFRMNG"/>
</dbReference>
<feature type="region of interest" description="Disordered" evidence="3">
    <location>
        <begin position="223"/>
        <end position="242"/>
    </location>
</feature>
<dbReference type="PANTHER" id="PTHR24070">
    <property type="entry name" value="RAS, DI-RAS, AND RHEB FAMILY MEMBERS OF SMALL GTPASE SUPERFAMILY"/>
    <property type="match status" value="1"/>
</dbReference>
<evidence type="ECO:0000256" key="1">
    <source>
        <dbReference type="ARBA" id="ARBA00022741"/>
    </source>
</evidence>
<dbReference type="InterPro" id="IPR005225">
    <property type="entry name" value="Small_GTP-bd"/>
</dbReference>
<dbReference type="InterPro" id="IPR001806">
    <property type="entry name" value="Small_GTPase"/>
</dbReference>
<dbReference type="NCBIfam" id="TIGR00231">
    <property type="entry name" value="small_GTP"/>
    <property type="match status" value="1"/>
</dbReference>
<evidence type="ECO:0000256" key="3">
    <source>
        <dbReference type="SAM" id="MobiDB-lite"/>
    </source>
</evidence>
<sequence length="493" mass="52980">MPLVRYRKVVILGYRAVGKTSLAHQFVEGKFMDCYDPTVESTYSKMVMVGKDEFHLQLVDTAGQDEYTILPHSFIIGIHGYVLVYSVTSLRSFQVVKTLHNKLYESRGKTRMPVVLVGNKADLSLESREVKTDEGKKLAESWGAIFLESSAKESQVTQGIFTKIIEEIDRVDNSYGREHNCLLMHCAVILPPGPAALAAAACGSRGRWTRTIQLCAVGEPPWSPARAGGARPGPGKEAALRGPIRPRQGCFPRWKEQGAPTPSPWAEHPWPHQHLGLASARRQPGCRRVWGGLHAAGAPRPWAHSAAVPCMAYLHPGRLITANYPIMLLAERHKELHAGKGVQGPGWVQGGLWGSLGPRGQVCAPPWGPCPGLGMGLWQRCPGTRGPRRSGCEPSARGGCGEGDAGAPGMQHPGDRSQALPEAAGPGVPAPRPAPRSPPALSWPPAGWCGSACTRGPRACTRGPRTRLGRGGGERPGVGARCQERGRVVLGPR</sequence>